<feature type="coiled-coil region" evidence="2">
    <location>
        <begin position="245"/>
        <end position="329"/>
    </location>
</feature>
<dbReference type="EMBL" id="RDQJ01000001">
    <property type="protein sequence ID" value="RMX18854.1"/>
    <property type="molecule type" value="Genomic_DNA"/>
</dbReference>
<evidence type="ECO:0000313" key="5">
    <source>
        <dbReference type="EMBL" id="RMX18854.1"/>
    </source>
</evidence>
<comment type="caution">
    <text evidence="5">The sequence shown here is derived from an EMBL/GenBank/DDBJ whole genome shotgun (WGS) entry which is preliminary data.</text>
</comment>
<protein>
    <submittedName>
        <fullName evidence="5">Phage tail tape measure protein</fullName>
    </submittedName>
</protein>
<keyword evidence="1" id="KW-1188">Viral release from host cell</keyword>
<dbReference type="PANTHER" id="PTHR37813">
    <property type="entry name" value="FELS-2 PROPHAGE PROTEIN"/>
    <property type="match status" value="1"/>
</dbReference>
<dbReference type="InterPro" id="IPR010090">
    <property type="entry name" value="Phage_tape_meas"/>
</dbReference>
<gene>
    <name evidence="5" type="ORF">EBQ34_00385</name>
</gene>
<feature type="compositionally biased region" description="Gly residues" evidence="3">
    <location>
        <begin position="1384"/>
        <end position="1393"/>
    </location>
</feature>
<dbReference type="OrthoDB" id="8019720at2"/>
<feature type="compositionally biased region" description="Pro residues" evidence="3">
    <location>
        <begin position="1394"/>
        <end position="1411"/>
    </location>
</feature>
<dbReference type="Pfam" id="PF10145">
    <property type="entry name" value="PhageMin_Tail"/>
    <property type="match status" value="1"/>
</dbReference>
<keyword evidence="2" id="KW-0175">Coiled coil</keyword>
<accession>A0A3M6RVB6</accession>
<feature type="coiled-coil region" evidence="2">
    <location>
        <begin position="60"/>
        <end position="100"/>
    </location>
</feature>
<evidence type="ECO:0000313" key="6">
    <source>
        <dbReference type="Proteomes" id="UP000275180"/>
    </source>
</evidence>
<feature type="region of interest" description="Disordered" evidence="3">
    <location>
        <begin position="1372"/>
        <end position="1419"/>
    </location>
</feature>
<sequence>MANSDLKTKLTIEADAQGSEEIIRLRQQVDKLGAAADEASPEFAQLADELKRLGQSQAAIAQFERLKTSTQQTAKQLQQLQQATREAALALKEQERAVAQATAANHKTGEQLKQQRTYQDELRTSIKALAAEYKAQAQAAKASGDTSAQTAQRLADTRAQLGVLRTEYREAATNAQQLGRAQRDSAQALDAANKAQAQAAKQFEGLRKDTQQTKQALAEQNISLQRARDRLGELSVASSGLARAQQDMGRNLAAAQQQIARLAAEAEQAAQVLADRELLGVRAHAEVQKEIEATRAAYERLKASGQLSQAELAQAALKTEERIRELKHQTNGWTESLGKARGAFAALAASGAGLAAMAKRAVDFESAMADVAKVVDGTEQQINALASRIKEMTREIPLAAQELAQIAAAGGQLGVPLQKLDQFVLLAAQMATAFNLSADQAGQAVAKLSNIFNLPLEQVRELGDAINTLGNTMAAKEGDIVEVLTRIGGTAKQFGLSAQQAAALGAAMLSLGVSAEVAGTGINAILSKLQTAGVQSKDFQAALQEMGISAQQLAADIQAHPQRALNEFLRTLSKLEGTQKAEILSRLFGTEYQDDVARLLAGLDGYGAALERVGNASQTAGAMQKEFAARTQTTEAQLKQLKNSIDEVAINLGSVLLPLLRKVASGVSSAAQAVAELVERFPELTKVATVLVTLAANAAALRLAWLALGVAGAKAFAGVAAQVGALNVGMQQLAAQSSIAAAAIKSAGLLAASGWTGWNIGSTLREEFLVVEQAGIALAAGLTKAAARAQHYWESLKAVFTDDTLEAAEERLAQKLRQIDDDYAALFESAAQARQGQEQLAQSAETAAAAVQQQTAQTQQAAAAMGQAMAGAVQTIDQVDQAMQRAGASAQATASALQEAFAQAIGQAKTLADIEALEKKLKDLEAAGRIGAEGVKAITEAIARQRQSIEATDKARQDMLEGFKELGTDGAAALGQISEGAQKAIDAVDKIAAAAKEAGLGVNEAAQAIEKAFTAAVPKADSLQALDALQQRLKAAGQAGHIGAEGIARVQAALDKQRAAIEEQLPGIQSLEQALKQLGVTPVRELQELARRAREAFEAVKQSGQATPREINEAWRKMAEAAIEANGGVADAALRAQAAQHGFALQADESGKVVIKAMQGAARATREVGQASREAARQMQQMQAPAQDVEQAVYNAIERHKEAGKTITSAWLSASAAASQYAQEAARHAHEMVGAMEVPGRVLMSWSQLDQLQAEHLAKLGRVADEYVRAMQAIDAQQQALSRSNSSAAQGVDDLRLRLLELGGTEAEIARERHRRDELRIEREIQLAQLELQRAQLRGDEQAAQRLQQDIAHLREQIQLLDKIHAIEERNRKARAREEAQRGGQAGGGGAGGLPPPAPAPAPQPAPPAPPVHITLNANGVNDPLRLARLIEPELRRMAQLAR</sequence>
<dbReference type="NCBIfam" id="TIGR01760">
    <property type="entry name" value="tape_meas_TP901"/>
    <property type="match status" value="1"/>
</dbReference>
<organism evidence="5 6">
    <name type="scientific">Vandammella animalimorsus</name>
    <dbReference type="NCBI Taxonomy" id="2029117"/>
    <lineage>
        <taxon>Bacteria</taxon>
        <taxon>Pseudomonadati</taxon>
        <taxon>Pseudomonadota</taxon>
        <taxon>Betaproteobacteria</taxon>
        <taxon>Burkholderiales</taxon>
        <taxon>Comamonadaceae</taxon>
        <taxon>Vandammella</taxon>
    </lineage>
</organism>
<feature type="compositionally biased region" description="Basic and acidic residues" evidence="3">
    <location>
        <begin position="1372"/>
        <end position="1381"/>
    </location>
</feature>
<dbReference type="RefSeq" id="WP_122243710.1">
    <property type="nucleotide sequence ID" value="NZ_RDQJ01000001.1"/>
</dbReference>
<evidence type="ECO:0000256" key="2">
    <source>
        <dbReference type="SAM" id="Coils"/>
    </source>
</evidence>
<evidence type="ECO:0000259" key="4">
    <source>
        <dbReference type="Pfam" id="PF10145"/>
    </source>
</evidence>
<feature type="domain" description="Phage tail tape measure protein" evidence="4">
    <location>
        <begin position="389"/>
        <end position="589"/>
    </location>
</feature>
<proteinExistence type="predicted"/>
<dbReference type="Proteomes" id="UP000275180">
    <property type="component" value="Unassembled WGS sequence"/>
</dbReference>
<evidence type="ECO:0000256" key="1">
    <source>
        <dbReference type="ARBA" id="ARBA00022612"/>
    </source>
</evidence>
<name>A0A3M6RVB6_9BURK</name>
<dbReference type="PANTHER" id="PTHR37813:SF1">
    <property type="entry name" value="FELS-2 PROPHAGE PROTEIN"/>
    <property type="match status" value="1"/>
</dbReference>
<feature type="coiled-coil region" evidence="2">
    <location>
        <begin position="1318"/>
        <end position="1364"/>
    </location>
</feature>
<reference evidence="5 6" key="1">
    <citation type="submission" date="2018-10" db="EMBL/GenBank/DDBJ databases">
        <title>Comamonadaceae CDC group NO-1 genome sequencing and assembly.</title>
        <authorList>
            <person name="Bernier A.-M."/>
            <person name="Bernard K."/>
        </authorList>
    </citation>
    <scope>NUCLEOTIDE SEQUENCE [LARGE SCALE GENOMIC DNA]</scope>
    <source>
        <strain evidence="5 6">NML180582</strain>
    </source>
</reference>
<evidence type="ECO:0000256" key="3">
    <source>
        <dbReference type="SAM" id="MobiDB-lite"/>
    </source>
</evidence>